<evidence type="ECO:0000256" key="4">
    <source>
        <dbReference type="ARBA" id="ARBA00022553"/>
    </source>
</evidence>
<keyword evidence="8" id="KW-0804">Transcription</keyword>
<evidence type="ECO:0000256" key="5">
    <source>
        <dbReference type="ARBA" id="ARBA00023012"/>
    </source>
</evidence>
<dbReference type="OrthoDB" id="324626at2"/>
<name>A0A3P7S5A8_9FIRM</name>
<keyword evidence="3" id="KW-0963">Cytoplasm</keyword>
<dbReference type="PROSITE" id="PS01124">
    <property type="entry name" value="HTH_ARAC_FAMILY_2"/>
    <property type="match status" value="1"/>
</dbReference>
<dbReference type="InterPro" id="IPR018060">
    <property type="entry name" value="HTH_AraC"/>
</dbReference>
<dbReference type="SMART" id="SM00448">
    <property type="entry name" value="REC"/>
    <property type="match status" value="1"/>
</dbReference>
<reference evidence="13 14" key="1">
    <citation type="submission" date="2018-09" db="EMBL/GenBank/DDBJ databases">
        <authorList>
            <person name="Postec A."/>
        </authorList>
    </citation>
    <scope>NUCLEOTIDE SEQUENCE [LARGE SCALE GENOMIC DNA]</scope>
    <source>
        <strain evidence="13">70B-A</strain>
    </source>
</reference>
<evidence type="ECO:0000259" key="11">
    <source>
        <dbReference type="PROSITE" id="PS01124"/>
    </source>
</evidence>
<evidence type="ECO:0000313" key="14">
    <source>
        <dbReference type="Proteomes" id="UP000279029"/>
    </source>
</evidence>
<dbReference type="Gene3D" id="1.10.10.60">
    <property type="entry name" value="Homeodomain-like"/>
    <property type="match status" value="2"/>
</dbReference>
<evidence type="ECO:0000256" key="7">
    <source>
        <dbReference type="ARBA" id="ARBA00023125"/>
    </source>
</evidence>
<dbReference type="PROSITE" id="PS50110">
    <property type="entry name" value="RESPONSE_REGULATORY"/>
    <property type="match status" value="1"/>
</dbReference>
<feature type="domain" description="HTH araC/xylS-type" evidence="11">
    <location>
        <begin position="152"/>
        <end position="251"/>
    </location>
</feature>
<dbReference type="GO" id="GO:0043565">
    <property type="term" value="F:sequence-specific DNA binding"/>
    <property type="evidence" value="ECO:0007669"/>
    <property type="project" value="InterPro"/>
</dbReference>
<evidence type="ECO:0000256" key="3">
    <source>
        <dbReference type="ARBA" id="ARBA00022490"/>
    </source>
</evidence>
<dbReference type="InterPro" id="IPR011006">
    <property type="entry name" value="CheY-like_superfamily"/>
</dbReference>
<dbReference type="KEGG" id="cbar:PATL70BA_1750"/>
<organism evidence="13 14">
    <name type="scientific">Petrocella atlantisensis</name>
    <dbReference type="NCBI Taxonomy" id="2173034"/>
    <lineage>
        <taxon>Bacteria</taxon>
        <taxon>Bacillati</taxon>
        <taxon>Bacillota</taxon>
        <taxon>Clostridia</taxon>
        <taxon>Lachnospirales</taxon>
        <taxon>Vallitaleaceae</taxon>
        <taxon>Petrocella</taxon>
    </lineage>
</organism>
<feature type="modified residue" description="4-aspartylphosphate" evidence="10">
    <location>
        <position position="54"/>
    </location>
</feature>
<sequence length="254" mass="28901">MKLLIVDDEPIIRMGIKKLVDLKAVGITDMLEAANGETGLEIFIREQPDIVLADINMPRMNGLEFAERIKLIKPSVKIAIITGYDYFDYARQGIKVGVDDYILKPVSKKDIAQLLEKLVERVKSSQKNEAVEGLVLRLEKDNEINDETGYKEQILELLERHMNKADFSLSFLADELGLSMGYLSGLFKKIFGITFKEYVLTKRLDQAKLLLLSSQMKNYEISEAVGLTDPNYFSAAFKKRFGYSPNQYREKVGD</sequence>
<dbReference type="AlphaFoldDB" id="A0A3P7S5A8"/>
<keyword evidence="4 10" id="KW-0597">Phosphoprotein</keyword>
<dbReference type="Pfam" id="PF00072">
    <property type="entry name" value="Response_reg"/>
    <property type="match status" value="1"/>
</dbReference>
<gene>
    <name evidence="13" type="ORF">PATL70BA_1750</name>
</gene>
<evidence type="ECO:0000256" key="1">
    <source>
        <dbReference type="ARBA" id="ARBA00004496"/>
    </source>
</evidence>
<accession>A0A3P7S5A8</accession>
<comment type="function">
    <text evidence="9">May play the central regulatory role in sporulation. It may be an element of the effector pathway responsible for the activation of sporulation genes in response to nutritional stress. Spo0A may act in concert with spo0H (a sigma factor) to control the expression of some genes that are critical to the sporulation process.</text>
</comment>
<dbReference type="CDD" id="cd17536">
    <property type="entry name" value="REC_YesN-like"/>
    <property type="match status" value="1"/>
</dbReference>
<evidence type="ECO:0000256" key="2">
    <source>
        <dbReference type="ARBA" id="ARBA00018672"/>
    </source>
</evidence>
<dbReference type="SMART" id="SM00342">
    <property type="entry name" value="HTH_ARAC"/>
    <property type="match status" value="1"/>
</dbReference>
<dbReference type="SUPFAM" id="SSF52172">
    <property type="entry name" value="CheY-like"/>
    <property type="match status" value="1"/>
</dbReference>
<keyword evidence="7 13" id="KW-0238">DNA-binding</keyword>
<dbReference type="InterPro" id="IPR009057">
    <property type="entry name" value="Homeodomain-like_sf"/>
</dbReference>
<keyword evidence="14" id="KW-1185">Reference proteome</keyword>
<keyword evidence="6" id="KW-0805">Transcription regulation</keyword>
<evidence type="ECO:0000259" key="12">
    <source>
        <dbReference type="PROSITE" id="PS50110"/>
    </source>
</evidence>
<dbReference type="SUPFAM" id="SSF46689">
    <property type="entry name" value="Homeodomain-like"/>
    <property type="match status" value="2"/>
</dbReference>
<dbReference type="InterPro" id="IPR051552">
    <property type="entry name" value="HptR"/>
</dbReference>
<keyword evidence="5" id="KW-0902">Two-component regulatory system</keyword>
<proteinExistence type="predicted"/>
<evidence type="ECO:0000313" key="13">
    <source>
        <dbReference type="EMBL" id="VDN47639.1"/>
    </source>
</evidence>
<protein>
    <recommendedName>
        <fullName evidence="2">Stage 0 sporulation protein A homolog</fullName>
    </recommendedName>
</protein>
<dbReference type="Gene3D" id="3.40.50.2300">
    <property type="match status" value="1"/>
</dbReference>
<dbReference type="EMBL" id="LR130778">
    <property type="protein sequence ID" value="VDN47639.1"/>
    <property type="molecule type" value="Genomic_DNA"/>
</dbReference>
<evidence type="ECO:0000256" key="10">
    <source>
        <dbReference type="PROSITE-ProRule" id="PRU00169"/>
    </source>
</evidence>
<feature type="domain" description="Response regulatory" evidence="12">
    <location>
        <begin position="2"/>
        <end position="119"/>
    </location>
</feature>
<dbReference type="RefSeq" id="WP_125136919.1">
    <property type="nucleotide sequence ID" value="NZ_LR130778.1"/>
</dbReference>
<dbReference type="Pfam" id="PF12833">
    <property type="entry name" value="HTH_18"/>
    <property type="match status" value="1"/>
</dbReference>
<evidence type="ECO:0000256" key="9">
    <source>
        <dbReference type="ARBA" id="ARBA00024867"/>
    </source>
</evidence>
<dbReference type="GO" id="GO:0000160">
    <property type="term" value="P:phosphorelay signal transduction system"/>
    <property type="evidence" value="ECO:0007669"/>
    <property type="project" value="UniProtKB-KW"/>
</dbReference>
<dbReference type="GO" id="GO:0003700">
    <property type="term" value="F:DNA-binding transcription factor activity"/>
    <property type="evidence" value="ECO:0007669"/>
    <property type="project" value="InterPro"/>
</dbReference>
<dbReference type="PANTHER" id="PTHR42713">
    <property type="entry name" value="HISTIDINE KINASE-RELATED"/>
    <property type="match status" value="1"/>
</dbReference>
<comment type="subcellular location">
    <subcellularLocation>
        <location evidence="1">Cytoplasm</location>
    </subcellularLocation>
</comment>
<dbReference type="InterPro" id="IPR001789">
    <property type="entry name" value="Sig_transdc_resp-reg_receiver"/>
</dbReference>
<evidence type="ECO:0000256" key="6">
    <source>
        <dbReference type="ARBA" id="ARBA00023015"/>
    </source>
</evidence>
<evidence type="ECO:0000256" key="8">
    <source>
        <dbReference type="ARBA" id="ARBA00023163"/>
    </source>
</evidence>
<dbReference type="Proteomes" id="UP000279029">
    <property type="component" value="Chromosome"/>
</dbReference>
<dbReference type="GO" id="GO:0005737">
    <property type="term" value="C:cytoplasm"/>
    <property type="evidence" value="ECO:0007669"/>
    <property type="project" value="UniProtKB-SubCell"/>
</dbReference>
<dbReference type="PANTHER" id="PTHR42713:SF3">
    <property type="entry name" value="TRANSCRIPTIONAL REGULATORY PROTEIN HPTR"/>
    <property type="match status" value="1"/>
</dbReference>